<evidence type="ECO:0008006" key="14">
    <source>
        <dbReference type="Google" id="ProtNLM"/>
    </source>
</evidence>
<feature type="domain" description="Nrap protein" evidence="7">
    <location>
        <begin position="232"/>
        <end position="376"/>
    </location>
</feature>
<evidence type="ECO:0000259" key="7">
    <source>
        <dbReference type="Pfam" id="PF17403"/>
    </source>
</evidence>
<gene>
    <name evidence="12" type="ORF">C4D60_Mb01t01810</name>
</gene>
<dbReference type="GO" id="GO:0034456">
    <property type="term" value="C:UTP-C complex"/>
    <property type="evidence" value="ECO:0007669"/>
    <property type="project" value="TreeGrafter"/>
</dbReference>
<keyword evidence="3 5" id="KW-0694">RNA-binding</keyword>
<dbReference type="STRING" id="52838.A0A4S8JJD9"/>
<dbReference type="GO" id="GO:0006364">
    <property type="term" value="P:rRNA processing"/>
    <property type="evidence" value="ECO:0007669"/>
    <property type="project" value="TreeGrafter"/>
</dbReference>
<feature type="domain" description="Nrap protein" evidence="11">
    <location>
        <begin position="936"/>
        <end position="1073"/>
    </location>
</feature>
<dbReference type="AlphaFoldDB" id="A0A4S8JJD9"/>
<dbReference type="Pfam" id="PF17405">
    <property type="entry name" value="Nrap_D4"/>
    <property type="match status" value="1"/>
</dbReference>
<dbReference type="Pfam" id="PF17406">
    <property type="entry name" value="Nrap_D5"/>
    <property type="match status" value="1"/>
</dbReference>
<evidence type="ECO:0000256" key="1">
    <source>
        <dbReference type="ARBA" id="ARBA00004604"/>
    </source>
</evidence>
<reference evidence="12 13" key="1">
    <citation type="journal article" date="2019" name="Nat. Plants">
        <title>Genome sequencing of Musa balbisiana reveals subgenome evolution and function divergence in polyploid bananas.</title>
        <authorList>
            <person name="Yao X."/>
        </authorList>
    </citation>
    <scope>NUCLEOTIDE SEQUENCE [LARGE SCALE GENOMIC DNA]</scope>
    <source>
        <strain evidence="13">cv. DH-PKW</strain>
        <tissue evidence="12">Leaves</tissue>
    </source>
</reference>
<feature type="domain" description="Nrap protein" evidence="6">
    <location>
        <begin position="92"/>
        <end position="226"/>
    </location>
</feature>
<evidence type="ECO:0000259" key="9">
    <source>
        <dbReference type="Pfam" id="PF17405"/>
    </source>
</evidence>
<accession>A0A4S8JJD9</accession>
<feature type="domain" description="Nrap protein" evidence="9">
    <location>
        <begin position="588"/>
        <end position="767"/>
    </location>
</feature>
<evidence type="ECO:0000313" key="13">
    <source>
        <dbReference type="Proteomes" id="UP000317650"/>
    </source>
</evidence>
<feature type="domain" description="Nrap protein" evidence="10">
    <location>
        <begin position="770"/>
        <end position="920"/>
    </location>
</feature>
<dbReference type="InterPro" id="IPR035369">
    <property type="entry name" value="Nrap_D4"/>
</dbReference>
<dbReference type="PANTHER" id="PTHR17972">
    <property type="entry name" value="NUCLEOLAR RNA-ASSOCIATED PROTEIN"/>
    <property type="match status" value="1"/>
</dbReference>
<dbReference type="Pfam" id="PF17403">
    <property type="entry name" value="Nrap_D2"/>
    <property type="match status" value="1"/>
</dbReference>
<proteinExistence type="inferred from homology"/>
<dbReference type="Gene3D" id="1.10.1410.10">
    <property type="match status" value="1"/>
</dbReference>
<dbReference type="GO" id="GO:0003723">
    <property type="term" value="F:RNA binding"/>
    <property type="evidence" value="ECO:0007669"/>
    <property type="project" value="UniProtKB-KW"/>
</dbReference>
<dbReference type="GO" id="GO:0032545">
    <property type="term" value="C:CURI complex"/>
    <property type="evidence" value="ECO:0007669"/>
    <property type="project" value="TreeGrafter"/>
</dbReference>
<organism evidence="12 13">
    <name type="scientific">Musa balbisiana</name>
    <name type="common">Banana</name>
    <dbReference type="NCBI Taxonomy" id="52838"/>
    <lineage>
        <taxon>Eukaryota</taxon>
        <taxon>Viridiplantae</taxon>
        <taxon>Streptophyta</taxon>
        <taxon>Embryophyta</taxon>
        <taxon>Tracheophyta</taxon>
        <taxon>Spermatophyta</taxon>
        <taxon>Magnoliopsida</taxon>
        <taxon>Liliopsida</taxon>
        <taxon>Zingiberales</taxon>
        <taxon>Musaceae</taxon>
        <taxon>Musa</taxon>
    </lineage>
</organism>
<dbReference type="EMBL" id="PYDT01000004">
    <property type="protein sequence ID" value="THU62121.1"/>
    <property type="molecule type" value="Genomic_DNA"/>
</dbReference>
<dbReference type="InterPro" id="IPR035368">
    <property type="entry name" value="Nrap_D3"/>
</dbReference>
<dbReference type="InterPro" id="IPR035082">
    <property type="entry name" value="Nrap_D1"/>
</dbReference>
<dbReference type="InterPro" id="IPR035370">
    <property type="entry name" value="Nrap_D5"/>
</dbReference>
<dbReference type="InterPro" id="IPR035367">
    <property type="entry name" value="Nrap_D2"/>
</dbReference>
<dbReference type="Pfam" id="PF03813">
    <property type="entry name" value="Nrap"/>
    <property type="match status" value="1"/>
</dbReference>
<keyword evidence="4 5" id="KW-0539">Nucleus</keyword>
<feature type="domain" description="Nrap protein" evidence="8">
    <location>
        <begin position="380"/>
        <end position="488"/>
    </location>
</feature>
<dbReference type="InterPro" id="IPR005554">
    <property type="entry name" value="NOL6/Upt22"/>
</dbReference>
<dbReference type="Proteomes" id="UP000317650">
    <property type="component" value="Chromosome 1"/>
</dbReference>
<dbReference type="PANTHER" id="PTHR17972:SF0">
    <property type="entry name" value="NUCLEOLAR PROTEIN 6"/>
    <property type="match status" value="1"/>
</dbReference>
<dbReference type="InterPro" id="IPR035371">
    <property type="entry name" value="Nrap_D6"/>
</dbReference>
<dbReference type="Pfam" id="PF17404">
    <property type="entry name" value="Nrap_D3"/>
    <property type="match status" value="2"/>
</dbReference>
<feature type="domain" description="Nrap protein" evidence="8">
    <location>
        <begin position="500"/>
        <end position="566"/>
    </location>
</feature>
<evidence type="ECO:0000259" key="10">
    <source>
        <dbReference type="Pfam" id="PF17406"/>
    </source>
</evidence>
<evidence type="ECO:0000259" key="11">
    <source>
        <dbReference type="Pfam" id="PF17407"/>
    </source>
</evidence>
<sequence length="1081" mass="123001">MDSLDFKVGELLKEIILDDSAIETLDRAVSSVVDAIESIPEQLVSADAAPKFVADLGVPTDKKVSFTFKSPESIQVGGSHSIRSVAKPDINVDLLVRMPKECFHEKDYLNHRYHAKRLLYLRVIEKSLTTCPVVRKIGWSSFQNEARKPVLIVFPVVKSAELSDFFIRIIPTATSLFSISKLSLTRNNVRAFTQECCLTQATPKYNSSILEDMFLEENSEFVRKAFHEWKSLKEALLLLKVWARNRSSIYTHNCLNGYLIAVILSYLTVESGGNLITKSMNRMQIFRVTLKFIATSNLMVKGLCLQPRGQCNISKEVMNQFLQYFDIIFLDSSCSFNLFFRLTRTAFEELRDEASWTLSSIDKCRGGGFEEVFLTKVDFTAKFDSCLRINLKGNSKICSSNYCMDDECWRISEKDVHSLLQQGLTDRARFVRVIWRSTPSDWNVEDGFSNFGNEPMLVGVLVSSQEKSFRVVDIGPNPENKEEAKLYRVMIFSLFTILQVMKFRKFWGEKAELRRFRDGTIAESTGNLMFTFLLQLLCLLTVWECEPWARHLIIKRICEYLFAKHFLLTKDDVVHIVDQLDFCLKLSGKDPESSSGALLEAFELLSKRLRLLEEIPLRISSVQPLDPAFRHTSVFPPQPHPLAYEKGANKKPSKLATTSIQSLDVMIQLEGSGNWPVDRVAIEKTKSAFLLKIGESLQEHSAALCIATEDEVNVLMSGYSFCLRIMHEKGLNMLRNQGGSDKIKGTSSVDKELLIRSQHSSMINGLHGRYPTYGPVVRLAKRWVSAHLFSSFLAEEAIELVVAYLFLKPFPFHAPCSRVTGFLRFLRALSNYDWAFSPLIVDINEDFTPKDEKEIDENFMLSRKSYEENAQNIEPAMFLAAPYDKTSEAWTRSSPNRSVLKRISSYAQSSADLLANLILHGADGPYTWECLFRTPLNTYDAVVLLHHNKLSNPQHLLFPAEMNCGKQVIRGKASKDFQPYMILGGGVQSLEDARNKVMINFDPTRCFLEDLKREFPNTFKVWYDSLGGDVIGLTWEKKDSRKRSRDGEDASRTETTDALKRVGEVGKGLVKSVHLFKVPRR</sequence>
<evidence type="ECO:0000256" key="4">
    <source>
        <dbReference type="ARBA" id="ARBA00023242"/>
    </source>
</evidence>
<protein>
    <recommendedName>
        <fullName evidence="14">Nucleolar protein 6</fullName>
    </recommendedName>
</protein>
<evidence type="ECO:0000256" key="5">
    <source>
        <dbReference type="RuleBase" id="RU364032"/>
    </source>
</evidence>
<evidence type="ECO:0000313" key="12">
    <source>
        <dbReference type="EMBL" id="THU62121.1"/>
    </source>
</evidence>
<dbReference type="GO" id="GO:0006409">
    <property type="term" value="P:tRNA export from nucleus"/>
    <property type="evidence" value="ECO:0007669"/>
    <property type="project" value="TreeGrafter"/>
</dbReference>
<comment type="subcellular location">
    <subcellularLocation>
        <location evidence="1 5">Nucleus</location>
        <location evidence="1 5">Nucleolus</location>
    </subcellularLocation>
</comment>
<evidence type="ECO:0000259" key="6">
    <source>
        <dbReference type="Pfam" id="PF03813"/>
    </source>
</evidence>
<evidence type="ECO:0000256" key="3">
    <source>
        <dbReference type="ARBA" id="ARBA00022884"/>
    </source>
</evidence>
<evidence type="ECO:0000256" key="2">
    <source>
        <dbReference type="ARBA" id="ARBA00006674"/>
    </source>
</evidence>
<comment type="caution">
    <text evidence="12">The sequence shown here is derived from an EMBL/GenBank/DDBJ whole genome shotgun (WGS) entry which is preliminary data.</text>
</comment>
<keyword evidence="13" id="KW-1185">Reference proteome</keyword>
<dbReference type="Pfam" id="PF17407">
    <property type="entry name" value="Nrap_D6"/>
    <property type="match status" value="1"/>
</dbReference>
<name>A0A4S8JJD9_MUSBA</name>
<dbReference type="GO" id="GO:0032040">
    <property type="term" value="C:small-subunit processome"/>
    <property type="evidence" value="ECO:0007669"/>
    <property type="project" value="TreeGrafter"/>
</dbReference>
<comment type="similarity">
    <text evidence="2 5">Belongs to the NRAP family.</text>
</comment>
<evidence type="ECO:0000259" key="8">
    <source>
        <dbReference type="Pfam" id="PF17404"/>
    </source>
</evidence>